<keyword evidence="4" id="KW-1185">Reference proteome</keyword>
<organism evidence="3 4">
    <name type="scientific">Niveomyces insectorum RCEF 264</name>
    <dbReference type="NCBI Taxonomy" id="1081102"/>
    <lineage>
        <taxon>Eukaryota</taxon>
        <taxon>Fungi</taxon>
        <taxon>Dikarya</taxon>
        <taxon>Ascomycota</taxon>
        <taxon>Pezizomycotina</taxon>
        <taxon>Sordariomycetes</taxon>
        <taxon>Hypocreomycetidae</taxon>
        <taxon>Hypocreales</taxon>
        <taxon>Cordycipitaceae</taxon>
        <taxon>Niveomyces</taxon>
    </lineage>
</organism>
<dbReference type="OrthoDB" id="3597048at2759"/>
<accession>A0A167TAK1</accession>
<feature type="transmembrane region" description="Helical" evidence="2">
    <location>
        <begin position="83"/>
        <end position="102"/>
    </location>
</feature>
<sequence>MATPSRPFVAALALLAVDGLIELGFISSMVAYLHAGAPSRAFTVRAPHDNPAAAAAAGVVDNTYQLQGKPAQFLLNQGHTSNGAAGTAVVLVAAVGSLLLVARRYLVADGRRSSLVATTARVLYTIWVALQVPALLLTLGALAYVFAVTRAHAGQTIDQTVAAGLAPGAAYPLDAWTPQNWFAAVLGQLDLAAPAGIRADLARHLRIMRGWQYNLIPLFVVQLAETVLALMDYGRWRQQQQQQQQQRQQWANGGSGHSANEAKYSPAGGSPVGTYDHSYNNTYGNTYNDPATQYAQQQLPLNSSHV</sequence>
<dbReference type="Proteomes" id="UP000076874">
    <property type="component" value="Unassembled WGS sequence"/>
</dbReference>
<proteinExistence type="predicted"/>
<feature type="compositionally biased region" description="Polar residues" evidence="1">
    <location>
        <begin position="277"/>
        <end position="290"/>
    </location>
</feature>
<comment type="caution">
    <text evidence="3">The sequence shown here is derived from an EMBL/GenBank/DDBJ whole genome shotgun (WGS) entry which is preliminary data.</text>
</comment>
<evidence type="ECO:0000313" key="3">
    <source>
        <dbReference type="EMBL" id="OAA60392.1"/>
    </source>
</evidence>
<evidence type="ECO:0000313" key="4">
    <source>
        <dbReference type="Proteomes" id="UP000076874"/>
    </source>
</evidence>
<name>A0A167TAK1_9HYPO</name>
<protein>
    <submittedName>
        <fullName evidence="3">Uncharacterized protein</fullName>
    </submittedName>
</protein>
<keyword evidence="2" id="KW-0812">Transmembrane</keyword>
<keyword evidence="2" id="KW-0472">Membrane</keyword>
<feature type="region of interest" description="Disordered" evidence="1">
    <location>
        <begin position="242"/>
        <end position="290"/>
    </location>
</feature>
<dbReference type="EMBL" id="AZHD01000009">
    <property type="protein sequence ID" value="OAA60392.1"/>
    <property type="molecule type" value="Genomic_DNA"/>
</dbReference>
<dbReference type="AlphaFoldDB" id="A0A167TAK1"/>
<feature type="transmembrane region" description="Helical" evidence="2">
    <location>
        <begin position="122"/>
        <end position="146"/>
    </location>
</feature>
<keyword evidence="2" id="KW-1133">Transmembrane helix</keyword>
<gene>
    <name evidence="3" type="ORF">SPI_05516</name>
</gene>
<evidence type="ECO:0000256" key="1">
    <source>
        <dbReference type="SAM" id="MobiDB-lite"/>
    </source>
</evidence>
<evidence type="ECO:0000256" key="2">
    <source>
        <dbReference type="SAM" id="Phobius"/>
    </source>
</evidence>
<reference evidence="3 4" key="1">
    <citation type="journal article" date="2016" name="Genome Biol. Evol.">
        <title>Divergent and convergent evolution of fungal pathogenicity.</title>
        <authorList>
            <person name="Shang Y."/>
            <person name="Xiao G."/>
            <person name="Zheng P."/>
            <person name="Cen K."/>
            <person name="Zhan S."/>
            <person name="Wang C."/>
        </authorList>
    </citation>
    <scope>NUCLEOTIDE SEQUENCE [LARGE SCALE GENOMIC DNA]</scope>
    <source>
        <strain evidence="3 4">RCEF 264</strain>
    </source>
</reference>